<gene>
    <name evidence="1" type="ORF">HCY95_00887</name>
</gene>
<accession>A0AAJ4KVX6</accession>
<protein>
    <submittedName>
        <fullName evidence="1">Uncharacterized protein</fullName>
    </submittedName>
</protein>
<name>A0AAJ4KVX6_LIMFE</name>
<evidence type="ECO:0000313" key="1">
    <source>
        <dbReference type="EMBL" id="QIX58451.1"/>
    </source>
</evidence>
<dbReference type="EMBL" id="CP050919">
    <property type="protein sequence ID" value="QIX58451.1"/>
    <property type="molecule type" value="Genomic_DNA"/>
</dbReference>
<dbReference type="Proteomes" id="UP000503169">
    <property type="component" value="Chromosome"/>
</dbReference>
<reference evidence="1 2" key="1">
    <citation type="submission" date="2020-04" db="EMBL/GenBank/DDBJ databases">
        <title>Novel strain L. Fermentum HFD1 producer antibacterial peptides.</title>
        <authorList>
            <person name="Ozhegov G.D."/>
            <person name="Pavlova A.S."/>
            <person name="Zhuravleva D.E."/>
            <person name="Gogoleva N.V."/>
            <person name="Shagimardanova E.I."/>
            <person name="Markelova M.I."/>
            <person name="Yarullina D.R."/>
            <person name="Kayumov A.R."/>
        </authorList>
    </citation>
    <scope>NUCLEOTIDE SEQUENCE [LARGE SCALE GENOMIC DNA]</scope>
    <source>
        <strain evidence="1 2">HFD1</strain>
    </source>
</reference>
<dbReference type="AlphaFoldDB" id="A0AAJ4KVX6"/>
<proteinExistence type="predicted"/>
<evidence type="ECO:0000313" key="2">
    <source>
        <dbReference type="Proteomes" id="UP000503169"/>
    </source>
</evidence>
<sequence>MFTMPATKLQMMCAMPCCTMMCNMFFGIHLQRGEATSVKSSYLF</sequence>
<organism evidence="1 2">
    <name type="scientific">Limosilactobacillus fermentum</name>
    <name type="common">Lactobacillus fermentum</name>
    <dbReference type="NCBI Taxonomy" id="1613"/>
    <lineage>
        <taxon>Bacteria</taxon>
        <taxon>Bacillati</taxon>
        <taxon>Bacillota</taxon>
        <taxon>Bacilli</taxon>
        <taxon>Lactobacillales</taxon>
        <taxon>Lactobacillaceae</taxon>
        <taxon>Limosilactobacillus</taxon>
    </lineage>
</organism>